<feature type="region of interest" description="Disordered" evidence="15">
    <location>
        <begin position="1345"/>
        <end position="1367"/>
    </location>
</feature>
<dbReference type="InterPro" id="IPR000629">
    <property type="entry name" value="RNA-helicase_DEAD-box_CS"/>
</dbReference>
<evidence type="ECO:0000256" key="14">
    <source>
        <dbReference type="SAM" id="Coils"/>
    </source>
</evidence>
<evidence type="ECO:0000256" key="12">
    <source>
        <dbReference type="ARBA" id="ARBA00023242"/>
    </source>
</evidence>
<evidence type="ECO:0000313" key="20">
    <source>
        <dbReference type="EMBL" id="CAI3977313.1"/>
    </source>
</evidence>
<sequence length="4700" mass="519394">MVISERLASRFAHALQLARGPERAPAAVASPASSPSSVRKSRIEVRRKSELHPVRRPDDSTLQKLQVVASARNYALGALQLRRLLSKLRLRRLASGMASWQNFILSPPLRMLLMHMRGSGDTPASSYRWRAICGGKGWLLRRAEQDQASQSLALQRRRVLLESARLLRGVLRQALLRCFSGALHRWRQAEGSIAQVPRAVPFHPSRASAPGAAMQHAQAPLDPHAPLTHPSQFLPWGRVPHQELSQKKLFESLASSHGSSEAALQDLRNAVASALKATWNTQRPRGDLPPGLRKRKELPEVGDVGVATIISSPKKVKVIEEAAESLTAEKFREKFKISAVNAAAVETALPDPVQSFENAPFTRKLKDALIEAFPSPSPIQAQAWPICHLGHDLVAVAKTGSGKTLAFLLPAFKLITRWLKGLEELPMTVTPAVLVLAPTRELATQIQAECERFAPAKIASMAIFGGTPKGPQGKELKKRCPQVLVATPGRLQDFLGTGEVDLSQVQLLVLDEADRMLDMGFEPEIAKILSQAPAERQTLLFTATWPKAVKRIAEKYLKPDYVHVNVGETEELAANKAVSQEFFRLGDDEKDDKLWQILSGLSDDAKVICFANTKRRIDSFQKTFWSKGFDSVALHGDKPQKDRDRDLEKFTKGECWLMFATDVSWQIAVPGGMRDVCSRGLDIKDVTHVVNLDMATRQHGRYWGETSGHGSYFAELRLDPELHASFCRRGRRRLKEIQMSSRAQLKFDRSRGVLRVAGSEAQVAEVQRQLECLGGPRKTIRNAAWAELMRTRMSDASCSVVQRIQQLSNCRVHIERTSKEVRLFGPKVAVAAASHLLDELQQMCIETLVEFDAEVQLSGPVLRLDDKSELLQFGPRDSSHLLQLVETCSGIGGIGLGASYAGWDVKAQNELMSSFCKHMKTHFKVPNIEGDICHLSTVAQLHKAAPNAAALAFGFSCQPFSRAGDNQQGMDERSATLPFGLYAGFLLQMDFIVTECVTEASTSPFVQRCVDHHLRMVAGDKSEVVLELGDIWPSKRRRWWQIMSRGHYGKVVLQPFPKLSQMPTIKGLFPDFLPVSELEFRQLMLTPHESELFHNYGKGIESQMVNPNGPLNTALHSWGNQGQPCACGCRPAFSLQRLKSSGLFGALVRVAARSSDHDLRHISPREMALLLGYPMKAGWDSPQRLLMAGLGQIASPLQAAWIFSHLRNHLSDMKYAGLIGFTPRQILACVCKDLFSLRDQWFQVPPTVAMTMFQETVEELLAPKDTPKDTTHHNSKQETNQAVPGEQLSTHRMPAEPAQANSDADQSKANENHATVTGFGASKAGTFASEPVENASVKPAVSVPESAAVGPTRKDSVATDNEGQGRPLAEHMSEQIAKDPEPDCENSHLVKLPDDMLNQPSVGPSRPVMTATIHPTTGGFSFPRMQSSLKPSQVSTAGEFLNRTHRPIAPNQMQGKFSEVDSLSASDSGYVQISDTGCIDGKTSSTVKGFKQRETSHEFASSAPKRQCPARPLFQAMPGVSNTSGPSPMDRDLNDQGTVSGFSAVGGLLAFPKHTAQIDSTQNAEVQPAREPQQIIDSHPKQCDQNLAQSILSGKVAILDLDTQTYHSISIGAGQTAADLQLAVQRLTGHEVQIIDCLGNALTHADSLEGHKLLAMGTDIKAPMQSLQFRNADLVQLSRKDALFRQLGAVATDEMSFYLQGLKKQGSLGVVAPLILSDLADITTLAEAWMTEALGISGTVVSAVWHNYHWIPMVISQTPEGYFVQTTVAGVDIWPLMFPTVASADFQVQVPYDLPSEFPEDCGFQTFAWVTHVALQIPLKAMSYGTAANWRALFWQHLLMHGESVSEFIMLLGGVQVDHMDDKNSTVHGGSGVRDELEAPALPLFQAMPLVSNTLGPSHVPKADSVIATCPGDHGKIATGVRADKEISAPVQSQLQVRSPSTNTLQPKVVFEAVLNNDDESRNHALVTEMIDDVPTPTRVHAMPSVSNTGGPSHGLSTQPSAGGTIANHHAQSSGEADEVALLANAINAGHTILLDFDDMTYHVLPIRDAACQVNEVVFSVLGRNADVYDLLGRPLKPSTQHGLHRLIATGQDPQLLAAQLTLRTCALEQCNRTIALFHQAGAVADDEMTYYLQRMAQQHHCEYQQPLIWGEEGSSDRLAWGERLAFVTCPTITAVWHNNHWLPLLATPADHAVEISSCPEGFRLWNQIASSAVVWSPASTVDLPTCFREDCGFQVIAWLLGALGLQSPHAMTEHTAICHRMNFWYDHLWSALKCHTQRFVLGGQSELETAVATMLREHGVFTNRVLERTKSVLQQLGQQPVTQALRSARPWAALKALANEHTPKIRLIWEDEFSHVVKSRTGKDNKFGTKKKTSRPQQSAVFTPQDVAIPEGVFCQQSGAPLAQIPARNISPNAKGVVVLSEAELQPYSQQKTISKESLAFLVLAPFSQEVQMQGETIRFPAQSTATSEPVLLSAVLIQKGASPVTRLTPKQPVCVDTVPTQTLKILLYRDQAPKGWEEIVDRPVKAILDILPCLRLCKMPACHCQGWHPTDEDAAEPILDIWQRDWMTQHFKRSKPSEAAIFSCMMRVTAKAFQAVDSQSGTTGLYIEARAHDGRSQDERFHTVWLPKSSYEEALAKQSTAEIPSCLVRVTNRFGLRVSVEQAKALHNFIRPEVPFLAGTAKSTWILGPVPYGTTRKALTKLFETWGWSAKPLQPMGPSADRTGLRWQVVAEGPPAHYVYTLSHGDVLIVKSDPTDAKTLALGQAEASAVTRGAVAQQHSMQDPWAVAAARLPSAQPTGLSSAQISSLEASITQRVLQQVQSKDTDAVMLAEEEGRISALEHQVHQMQQQQQGLTKQQQSLERKVELIGSQVESQTQKIQNHMDERLADQFARIEALLSKRPRSSAVAHICLQSNWNVRQGKQTGVGFLSTCPARPIAKGWSDTAVESCRVTGGHFFVQNMWLQGAVAYGYAHQSDSAKTRAMTEELLQAITQQVLPNKNKFAFIAGDWNQHYDSLHEIKLWESWGWKEIQDIAFARWQVEPGTTCKRTSRKDFLFLSPSLQQLVQSVSNDWAQFPDHSVLSAYLAFPDAHIPEAKWVKPMPIVYTDQQEVQAIRQAECVAFNEAEDPSSQYAKIFGDFEQVVHRVKRSHGRPGLLPQQKGRGCTRDRTFSTQHVAPLKPSRPGEEQPSFEGINLRHKRWFTQVRRLVSYVNHVKYDRPEVSAQEHKFRLWRAILNAPGFGSSFANWWPTRATQNASDPLLIPRLAPAWKLAMAILAAFRIELQACENMLLQHRRERNVAKYEADANQIFRDVKKPGPEPVQVIVAHKDMTVLEVVDQWTVHCDPAPPKENWQPWKSSHDVHSPVQINDRQVQFSQPHGLSPGEKLTRTDLLGSVAEIHQAFTQEWSSLWDKHLHLPAGHWTEVHDFIQTQLPAGEMAYTPISLNTWKATIAAKKSRAAVGLDGVAKADLMAMPDALHIRLLSLLHEAERSGQWPLQALNGAIHSLAKRATSEFVGDFRPVTILPLVYRCWGTIRSKEILSHLEKIAPPSMLGHMPKRSAPELWYHLQSVVEQNLYDGAAGSGLVTDLVRAFNCLPREPIFHAAIQIGVPAEIVRAWAAAVIGIKRFFWVRGQPSEGVRSGTGFPEGCALSVAAMGLCNLVIHSFMAVRCPRVLMFSYVDNLELLSDSTDDALDGLRALQNFTTFLGVPCDSNKTYAWALDTQGRQQFKDSSLPVHLQQKDLGAHVQYCGRQTNGAVKQKCADLQALWPSLAQSPAPLKHKLRVLTAVAWPRALHASSTVHLAEAILTDLRAGAMKGLRLDKSGAAPSLQFGLSQAPHQDPGFFVLWQSLFQFRKFSDLSVASSTLALACWTPDRLKKPGPCGVLAARLTSLGWTYVQHFKFLDQDGELIDIMHCPIQELKFRCKRAWYHRVGAEHAYRKGFQGLALVDVPTSVQVDPRWTPDEVGLMRVLHNGTFITHDQLHTAKQVDNDRCKFCGSPDSLYHRHWQCPQTAHLRKEVPPAVLSQVDALPQCTAERGWMVEPAEVRHFKHVLQSLPSYVGVSQALDFSPGAIDLFTDGSCLSPHIPVARLASWSLVQAVGHPEDRQFRTLANGAVPGQWQTILRAELRAVVEAAHVARLNPGVTRIWCDNATVVRRFKLIQAGKWVASPVRPDHDLWGALASLLHDNTRVSIHKVDSHQQPPEDDDFLAWLFAGNDWADWVACEALSFFPPDVLNAQRAAAEAVSLSSTLCKHLHAHFVKVGMFSVCWEAETTGADAPPDKAGREPIDESTEISMSVVSAQAIHAPPQMQFSQFHKVREWLHHIQGDSEVPAVWVTWYELFWSFQLFTGLRGVQKQDCHSRWDVQPTHVPYDLVRECRSFVHFMHHLIRVAYPSFKSKNTRPDNYRWQSWSPSVPFRWSPNNLESVHRWMAEQLGQRQIKSVNKDLGQLEVAVGAVPCELREKPREKIQQIAQQQCVTIVLEEGDGPVPRANVLGFEFAVSSALSVLQQYETNPKMKIQEGISEPVLSSLAAALSKLSLGENESGASTTGSTTRAAPAEDSDASSEGLEAGETGTANQGVNQNQQSHQSCCNCPTCGATNFCVSCGSPNEQFQFFAMNHMKAMPMGSQGVFVGNMQGPMGPMMSNVGMGAMQPQVFGVCMPMQLPQMMMPAETGPGPASGSDGQVYLVPMMQPSMMT</sequence>
<evidence type="ECO:0000256" key="10">
    <source>
        <dbReference type="ARBA" id="ARBA00022806"/>
    </source>
</evidence>
<feature type="compositionally biased region" description="Low complexity" evidence="15">
    <location>
        <begin position="4544"/>
        <end position="4561"/>
    </location>
</feature>
<feature type="region of interest" description="Disordered" evidence="15">
    <location>
        <begin position="1264"/>
        <end position="1311"/>
    </location>
</feature>
<comment type="subcellular location">
    <subcellularLocation>
        <location evidence="1">Nucleus</location>
        <location evidence="1">Nucleolus</location>
    </subcellularLocation>
</comment>
<dbReference type="Gene3D" id="3.90.120.10">
    <property type="entry name" value="DNA Methylase, subunit A, domain 2"/>
    <property type="match status" value="1"/>
</dbReference>
<dbReference type="Gene3D" id="3.40.50.300">
    <property type="entry name" value="P-loop containing nucleotide triphosphate hydrolases"/>
    <property type="match status" value="2"/>
</dbReference>
<dbReference type="InterPro" id="IPR002156">
    <property type="entry name" value="RNaseH_domain"/>
</dbReference>
<keyword evidence="7" id="KW-0808">Transferase</keyword>
<evidence type="ECO:0000259" key="17">
    <source>
        <dbReference type="PROSITE" id="PS50879"/>
    </source>
</evidence>
<feature type="domain" description="RNase H type-1" evidence="17">
    <location>
        <begin position="4071"/>
        <end position="4230"/>
    </location>
</feature>
<organism evidence="20">
    <name type="scientific">Cladocopium goreaui</name>
    <dbReference type="NCBI Taxonomy" id="2562237"/>
    <lineage>
        <taxon>Eukaryota</taxon>
        <taxon>Sar</taxon>
        <taxon>Alveolata</taxon>
        <taxon>Dinophyceae</taxon>
        <taxon>Suessiales</taxon>
        <taxon>Symbiodiniaceae</taxon>
        <taxon>Cladocopium</taxon>
    </lineage>
</organism>
<dbReference type="Pfam" id="PF00271">
    <property type="entry name" value="Helicase_C"/>
    <property type="match status" value="1"/>
</dbReference>
<dbReference type="InterPro" id="IPR012337">
    <property type="entry name" value="RNaseH-like_sf"/>
</dbReference>
<name>A0A9P1FIE8_9DINO</name>
<dbReference type="EC" id="3.6.4.13" evidence="3"/>
<keyword evidence="4" id="KW-0690">Ribosome biogenesis</keyword>
<feature type="region of interest" description="Disordered" evidence="15">
    <location>
        <begin position="1560"/>
        <end position="1580"/>
    </location>
</feature>
<dbReference type="SUPFAM" id="SSF53335">
    <property type="entry name" value="S-adenosyl-L-methionine-dependent methyltransferases"/>
    <property type="match status" value="1"/>
</dbReference>
<dbReference type="SUPFAM" id="SSF52540">
    <property type="entry name" value="P-loop containing nucleoside triphosphate hydrolases"/>
    <property type="match status" value="2"/>
</dbReference>
<dbReference type="EMBL" id="CAMXCT030000335">
    <property type="protein sequence ID" value="CAL4764625.1"/>
    <property type="molecule type" value="Genomic_DNA"/>
</dbReference>
<evidence type="ECO:0000256" key="15">
    <source>
        <dbReference type="SAM" id="MobiDB-lite"/>
    </source>
</evidence>
<keyword evidence="10 21" id="KW-0347">Helicase</keyword>
<feature type="coiled-coil region" evidence="14">
    <location>
        <begin position="2832"/>
        <end position="2866"/>
    </location>
</feature>
<keyword evidence="11" id="KW-0067">ATP-binding</keyword>
<dbReference type="GO" id="GO:0003676">
    <property type="term" value="F:nucleic acid binding"/>
    <property type="evidence" value="ECO:0007669"/>
    <property type="project" value="InterPro"/>
</dbReference>
<keyword evidence="8" id="KW-0547">Nucleotide-binding</keyword>
<dbReference type="GO" id="GO:0008168">
    <property type="term" value="F:methyltransferase activity"/>
    <property type="evidence" value="ECO:0007669"/>
    <property type="project" value="UniProtKB-KW"/>
</dbReference>
<dbReference type="CDD" id="cd00268">
    <property type="entry name" value="DEADc"/>
    <property type="match status" value="1"/>
</dbReference>
<dbReference type="SUPFAM" id="SSF56219">
    <property type="entry name" value="DNase I-like"/>
    <property type="match status" value="1"/>
</dbReference>
<feature type="region of interest" description="Disordered" evidence="15">
    <location>
        <begin position="23"/>
        <end position="43"/>
    </location>
</feature>
<keyword evidence="22" id="KW-1185">Reference proteome</keyword>
<evidence type="ECO:0000256" key="5">
    <source>
        <dbReference type="ARBA" id="ARBA00022552"/>
    </source>
</evidence>
<dbReference type="Pfam" id="PF00078">
    <property type="entry name" value="RVT_1"/>
    <property type="match status" value="1"/>
</dbReference>
<dbReference type="InterPro" id="IPR014001">
    <property type="entry name" value="Helicase_ATP-bd"/>
</dbReference>
<protein>
    <recommendedName>
        <fullName evidence="3">RNA helicase</fullName>
        <ecNumber evidence="3">3.6.4.13</ecNumber>
    </recommendedName>
</protein>
<evidence type="ECO:0000259" key="16">
    <source>
        <dbReference type="PROSITE" id="PS50878"/>
    </source>
</evidence>
<dbReference type="EMBL" id="CAMXCT020000335">
    <property type="protein sequence ID" value="CAL1130688.1"/>
    <property type="molecule type" value="Genomic_DNA"/>
</dbReference>
<dbReference type="CDD" id="cd18787">
    <property type="entry name" value="SF2_C_DEAD"/>
    <property type="match status" value="1"/>
</dbReference>
<dbReference type="InterPro" id="IPR029063">
    <property type="entry name" value="SAM-dependent_MTases_sf"/>
</dbReference>
<feature type="region of interest" description="Disordered" evidence="15">
    <location>
        <begin position="4544"/>
        <end position="4587"/>
    </location>
</feature>
<evidence type="ECO:0000256" key="13">
    <source>
        <dbReference type="ARBA" id="ARBA00037449"/>
    </source>
</evidence>
<evidence type="ECO:0000259" key="19">
    <source>
        <dbReference type="PROSITE" id="PS51194"/>
    </source>
</evidence>
<feature type="compositionally biased region" description="Basic and acidic residues" evidence="15">
    <location>
        <begin position="1264"/>
        <end position="1276"/>
    </location>
</feature>
<dbReference type="GO" id="GO:0005524">
    <property type="term" value="F:ATP binding"/>
    <property type="evidence" value="ECO:0007669"/>
    <property type="project" value="UniProtKB-KW"/>
</dbReference>
<dbReference type="InterPro" id="IPR001525">
    <property type="entry name" value="C5_MeTfrase"/>
</dbReference>
<feature type="domain" description="Helicase ATP-binding" evidence="18">
    <location>
        <begin position="384"/>
        <end position="563"/>
    </location>
</feature>
<dbReference type="InterPro" id="IPR000477">
    <property type="entry name" value="RT_dom"/>
</dbReference>
<dbReference type="Pfam" id="PF00145">
    <property type="entry name" value="DNA_methylase"/>
    <property type="match status" value="1"/>
</dbReference>
<gene>
    <name evidence="20" type="ORF">C1SCF055_LOCUS5465</name>
</gene>
<comment type="similarity">
    <text evidence="2">Belongs to the DEAD box helicase family. DDX5/DBP2 subfamily.</text>
</comment>
<feature type="compositionally biased region" description="Polar residues" evidence="15">
    <location>
        <begin position="1277"/>
        <end position="1290"/>
    </location>
</feature>
<dbReference type="InterPro" id="IPR036397">
    <property type="entry name" value="RNaseH_sf"/>
</dbReference>
<dbReference type="PROSITE" id="PS51192">
    <property type="entry name" value="HELICASE_ATP_BIND_1"/>
    <property type="match status" value="1"/>
</dbReference>
<dbReference type="PANTHER" id="PTHR47958">
    <property type="entry name" value="ATP-DEPENDENT RNA HELICASE DBP3"/>
    <property type="match status" value="1"/>
</dbReference>
<dbReference type="SUPFAM" id="SSF53098">
    <property type="entry name" value="Ribonuclease H-like"/>
    <property type="match status" value="1"/>
</dbReference>
<feature type="compositionally biased region" description="Low complexity" evidence="15">
    <location>
        <begin position="24"/>
        <end position="38"/>
    </location>
</feature>
<dbReference type="SMART" id="SM00487">
    <property type="entry name" value="DEXDc"/>
    <property type="match status" value="1"/>
</dbReference>
<dbReference type="InterPro" id="IPR001650">
    <property type="entry name" value="Helicase_C-like"/>
</dbReference>
<dbReference type="SMART" id="SM00490">
    <property type="entry name" value="HELICc"/>
    <property type="match status" value="1"/>
</dbReference>
<dbReference type="InterPro" id="IPR036691">
    <property type="entry name" value="Endo/exonu/phosph_ase_sf"/>
</dbReference>
<dbReference type="PROSITE" id="PS51194">
    <property type="entry name" value="HELICASE_CTER"/>
    <property type="match status" value="1"/>
</dbReference>
<keyword evidence="5" id="KW-0698">rRNA processing</keyword>
<dbReference type="EMBL" id="CAMXCT010000335">
    <property type="protein sequence ID" value="CAI3977313.1"/>
    <property type="molecule type" value="Genomic_DNA"/>
</dbReference>
<comment type="function">
    <text evidence="13">ATP-dependent RNA helicase required for 60S ribosomal subunit synthesis. Involved in efficient pre-rRNA processing, predominantly at site A3, which is necessary for the normal formation of 25S and 5.8S rRNAs.</text>
</comment>
<evidence type="ECO:0000313" key="22">
    <source>
        <dbReference type="Proteomes" id="UP001152797"/>
    </source>
</evidence>
<accession>A0A9P1FIE8</accession>
<dbReference type="PROSITE" id="PS50878">
    <property type="entry name" value="RT_POL"/>
    <property type="match status" value="1"/>
</dbReference>
<feature type="region of interest" description="Disordered" evidence="15">
    <location>
        <begin position="1517"/>
        <end position="1537"/>
    </location>
</feature>
<dbReference type="InterPro" id="IPR027417">
    <property type="entry name" value="P-loop_NTPase"/>
</dbReference>
<dbReference type="Gene3D" id="3.30.420.10">
    <property type="entry name" value="Ribonuclease H-like superfamily/Ribonuclease H"/>
    <property type="match status" value="1"/>
</dbReference>
<dbReference type="PROSITE" id="PS00039">
    <property type="entry name" value="DEAD_ATP_HELICASE"/>
    <property type="match status" value="1"/>
</dbReference>
<keyword evidence="9" id="KW-0378">Hydrolase</keyword>
<evidence type="ECO:0000256" key="3">
    <source>
        <dbReference type="ARBA" id="ARBA00012552"/>
    </source>
</evidence>
<evidence type="ECO:0000256" key="2">
    <source>
        <dbReference type="ARBA" id="ARBA00009334"/>
    </source>
</evidence>
<keyword evidence="6" id="KW-0489">Methyltransferase</keyword>
<feature type="domain" description="Helicase C-terminal" evidence="19">
    <location>
        <begin position="593"/>
        <end position="797"/>
    </location>
</feature>
<dbReference type="GO" id="GO:0003724">
    <property type="term" value="F:RNA helicase activity"/>
    <property type="evidence" value="ECO:0007669"/>
    <property type="project" value="UniProtKB-EC"/>
</dbReference>
<dbReference type="PROSITE" id="PS50879">
    <property type="entry name" value="RNASE_H_1"/>
    <property type="match status" value="1"/>
</dbReference>
<evidence type="ECO:0000256" key="11">
    <source>
        <dbReference type="ARBA" id="ARBA00022840"/>
    </source>
</evidence>
<evidence type="ECO:0000256" key="4">
    <source>
        <dbReference type="ARBA" id="ARBA00022517"/>
    </source>
</evidence>
<evidence type="ECO:0000256" key="6">
    <source>
        <dbReference type="ARBA" id="ARBA00022603"/>
    </source>
</evidence>
<dbReference type="InterPro" id="IPR011545">
    <property type="entry name" value="DEAD/DEAH_box_helicase_dom"/>
</dbReference>
<evidence type="ECO:0000256" key="7">
    <source>
        <dbReference type="ARBA" id="ARBA00022679"/>
    </source>
</evidence>
<dbReference type="InterPro" id="IPR044742">
    <property type="entry name" value="DEAD/DEAH_RhlB"/>
</dbReference>
<proteinExistence type="inferred from homology"/>
<evidence type="ECO:0000256" key="1">
    <source>
        <dbReference type="ARBA" id="ARBA00004604"/>
    </source>
</evidence>
<feature type="domain" description="Reverse transcriptase" evidence="16">
    <location>
        <begin position="3489"/>
        <end position="3735"/>
    </location>
</feature>
<keyword evidence="12" id="KW-0539">Nucleus</keyword>
<reference evidence="20" key="1">
    <citation type="submission" date="2022-10" db="EMBL/GenBank/DDBJ databases">
        <authorList>
            <person name="Chen Y."/>
            <person name="Dougan E. K."/>
            <person name="Chan C."/>
            <person name="Rhodes N."/>
            <person name="Thang M."/>
        </authorList>
    </citation>
    <scope>NUCLEOTIDE SEQUENCE</scope>
</reference>
<dbReference type="GO" id="GO:0032259">
    <property type="term" value="P:methylation"/>
    <property type="evidence" value="ECO:0007669"/>
    <property type="project" value="UniProtKB-KW"/>
</dbReference>
<dbReference type="Proteomes" id="UP001152797">
    <property type="component" value="Unassembled WGS sequence"/>
</dbReference>
<evidence type="ECO:0000259" key="18">
    <source>
        <dbReference type="PROSITE" id="PS51192"/>
    </source>
</evidence>
<keyword evidence="14" id="KW-0175">Coiled coil</keyword>
<comment type="caution">
    <text evidence="20">The sequence shown here is derived from an EMBL/GenBank/DDBJ whole genome shotgun (WGS) entry which is preliminary data.</text>
</comment>
<dbReference type="Gene3D" id="3.40.50.150">
    <property type="entry name" value="Vaccinia Virus protein VP39"/>
    <property type="match status" value="1"/>
</dbReference>
<evidence type="ECO:0000256" key="8">
    <source>
        <dbReference type="ARBA" id="ARBA00022741"/>
    </source>
</evidence>
<dbReference type="Pfam" id="PF00270">
    <property type="entry name" value="DEAD"/>
    <property type="match status" value="1"/>
</dbReference>
<dbReference type="GO" id="GO:0004523">
    <property type="term" value="F:RNA-DNA hybrid ribonuclease activity"/>
    <property type="evidence" value="ECO:0007669"/>
    <property type="project" value="InterPro"/>
</dbReference>
<reference evidence="21 22" key="2">
    <citation type="submission" date="2024-05" db="EMBL/GenBank/DDBJ databases">
        <authorList>
            <person name="Chen Y."/>
            <person name="Shah S."/>
            <person name="Dougan E. K."/>
            <person name="Thang M."/>
            <person name="Chan C."/>
        </authorList>
    </citation>
    <scope>NUCLEOTIDE SEQUENCE [LARGE SCALE GENOMIC DNA]</scope>
</reference>
<evidence type="ECO:0000313" key="21">
    <source>
        <dbReference type="EMBL" id="CAL4764625.1"/>
    </source>
</evidence>
<evidence type="ECO:0000256" key="9">
    <source>
        <dbReference type="ARBA" id="ARBA00022801"/>
    </source>
</evidence>